<dbReference type="Proteomes" id="UP000631114">
    <property type="component" value="Unassembled WGS sequence"/>
</dbReference>
<organism evidence="7 8">
    <name type="scientific">Coptis chinensis</name>
    <dbReference type="NCBI Taxonomy" id="261450"/>
    <lineage>
        <taxon>Eukaryota</taxon>
        <taxon>Viridiplantae</taxon>
        <taxon>Streptophyta</taxon>
        <taxon>Embryophyta</taxon>
        <taxon>Tracheophyta</taxon>
        <taxon>Spermatophyta</taxon>
        <taxon>Magnoliopsida</taxon>
        <taxon>Ranunculales</taxon>
        <taxon>Ranunculaceae</taxon>
        <taxon>Coptidoideae</taxon>
        <taxon>Coptis</taxon>
    </lineage>
</organism>
<sequence>MDTMFDFQWGRVSKTTRTYMSEPQSTKEREECGAAPFPGVNSSHDLAKFDISVHPRHMKEMKVHQLEGFNFLVRNLISDNPCGCIHAHAPGSGKDVYVDRVSFKAF</sequence>
<feature type="region of interest" description="Disordered" evidence="6">
    <location>
        <begin position="18"/>
        <end position="39"/>
    </location>
</feature>
<keyword evidence="3" id="KW-0378">Hydrolase</keyword>
<dbReference type="AlphaFoldDB" id="A0A835IV05"/>
<keyword evidence="4" id="KW-0067">ATP-binding</keyword>
<dbReference type="InterPro" id="IPR038718">
    <property type="entry name" value="SNF2-like_sf"/>
</dbReference>
<gene>
    <name evidence="7" type="ORF">IFM89_033992</name>
</gene>
<keyword evidence="2" id="KW-0547">Nucleotide-binding</keyword>
<dbReference type="GO" id="GO:0004386">
    <property type="term" value="F:helicase activity"/>
    <property type="evidence" value="ECO:0007669"/>
    <property type="project" value="UniProtKB-KW"/>
</dbReference>
<keyword evidence="3" id="KW-0347">Helicase</keyword>
<dbReference type="InterPro" id="IPR044567">
    <property type="entry name" value="CLSY/DRD1"/>
</dbReference>
<evidence type="ECO:0000256" key="4">
    <source>
        <dbReference type="ARBA" id="ARBA00022840"/>
    </source>
</evidence>
<comment type="caution">
    <text evidence="7">The sequence shown here is derived from an EMBL/GenBank/DDBJ whole genome shotgun (WGS) entry which is preliminary data.</text>
</comment>
<protein>
    <submittedName>
        <fullName evidence="7">Uncharacterized protein</fullName>
    </submittedName>
</protein>
<evidence type="ECO:0000256" key="1">
    <source>
        <dbReference type="ARBA" id="ARBA00004123"/>
    </source>
</evidence>
<dbReference type="PANTHER" id="PTHR45821">
    <property type="entry name" value="SNF2 DOMAIN-CONTAINING PROTEIN CLASSY 2-RELATED"/>
    <property type="match status" value="1"/>
</dbReference>
<proteinExistence type="predicted"/>
<dbReference type="GO" id="GO:0005634">
    <property type="term" value="C:nucleus"/>
    <property type="evidence" value="ECO:0007669"/>
    <property type="project" value="UniProtKB-SubCell"/>
</dbReference>
<evidence type="ECO:0000256" key="3">
    <source>
        <dbReference type="ARBA" id="ARBA00022806"/>
    </source>
</evidence>
<comment type="subcellular location">
    <subcellularLocation>
        <location evidence="1">Nucleus</location>
    </subcellularLocation>
</comment>
<keyword evidence="5" id="KW-0539">Nucleus</keyword>
<name>A0A835IV05_9MAGN</name>
<evidence type="ECO:0000313" key="7">
    <source>
        <dbReference type="EMBL" id="KAF9622757.1"/>
    </source>
</evidence>
<evidence type="ECO:0000256" key="5">
    <source>
        <dbReference type="ARBA" id="ARBA00023242"/>
    </source>
</evidence>
<dbReference type="Gene3D" id="3.40.50.10810">
    <property type="entry name" value="Tandem AAA-ATPase domain"/>
    <property type="match status" value="1"/>
</dbReference>
<evidence type="ECO:0000313" key="8">
    <source>
        <dbReference type="Proteomes" id="UP000631114"/>
    </source>
</evidence>
<keyword evidence="8" id="KW-1185">Reference proteome</keyword>
<dbReference type="GO" id="GO:0005524">
    <property type="term" value="F:ATP binding"/>
    <property type="evidence" value="ECO:0007669"/>
    <property type="project" value="UniProtKB-KW"/>
</dbReference>
<dbReference type="PANTHER" id="PTHR45821:SF1">
    <property type="entry name" value="ATP-DEPENDENT HELICASE FAMILY PROTEIN-RELATED"/>
    <property type="match status" value="1"/>
</dbReference>
<evidence type="ECO:0000256" key="2">
    <source>
        <dbReference type="ARBA" id="ARBA00022741"/>
    </source>
</evidence>
<dbReference type="GO" id="GO:0080188">
    <property type="term" value="P:gene silencing by siRNA-directed DNA methylation"/>
    <property type="evidence" value="ECO:0007669"/>
    <property type="project" value="InterPro"/>
</dbReference>
<accession>A0A835IV05</accession>
<dbReference type="OrthoDB" id="9900844at2759"/>
<reference evidence="7 8" key="1">
    <citation type="submission" date="2020-10" db="EMBL/GenBank/DDBJ databases">
        <title>The Coptis chinensis genome and diversification of protoberbering-type alkaloids.</title>
        <authorList>
            <person name="Wang B."/>
            <person name="Shu S."/>
            <person name="Song C."/>
            <person name="Liu Y."/>
        </authorList>
    </citation>
    <scope>NUCLEOTIDE SEQUENCE [LARGE SCALE GENOMIC DNA]</scope>
    <source>
        <strain evidence="7">HL-2020</strain>
        <tissue evidence="7">Leaf</tissue>
    </source>
</reference>
<dbReference type="EMBL" id="JADFTS010000002">
    <property type="protein sequence ID" value="KAF9622757.1"/>
    <property type="molecule type" value="Genomic_DNA"/>
</dbReference>
<evidence type="ECO:0000256" key="6">
    <source>
        <dbReference type="SAM" id="MobiDB-lite"/>
    </source>
</evidence>